<proteinExistence type="predicted"/>
<reference evidence="1 2" key="1">
    <citation type="submission" date="2017-10" db="EMBL/GenBank/DDBJ databases">
        <title>Antibacterial composition for extension of chilled fish shelf life and decreasing of risk of food-borne infections, bacteriophage strains for its preparation.</title>
        <authorList>
            <person name="Zulkarneev E.R."/>
            <person name="Aleshkin A.V."/>
            <person name="Rubalsky O.V."/>
            <person name="Kiseleva I.A."/>
            <person name="Rubalskii E.O."/>
            <person name="Lebedev S.N."/>
        </authorList>
    </citation>
    <scope>NUCLEOTIDE SEQUENCE [LARGE SCALE GENOMIC DNA]</scope>
</reference>
<organism evidence="1 2">
    <name type="scientific">Aeromonas phage Ah1</name>
    <dbReference type="NCBI Taxonomy" id="2053701"/>
    <lineage>
        <taxon>Viruses</taxon>
        <taxon>Duplodnaviria</taxon>
        <taxon>Heunggongvirae</taxon>
        <taxon>Uroviricota</taxon>
        <taxon>Caudoviricetes</taxon>
        <taxon>Pantevenvirales</taxon>
        <taxon>Straboviridae</taxon>
        <taxon>Cinqassovirus</taxon>
        <taxon>Cinqassovirus ah1</taxon>
    </lineage>
</organism>
<keyword evidence="2" id="KW-1185">Reference proteome</keyword>
<evidence type="ECO:0000313" key="1">
    <source>
        <dbReference type="EMBL" id="AUE22825.1"/>
    </source>
</evidence>
<sequence length="71" mass="8310">MHDFMIKIGYTLLNAKAEYLGFLTEVGYYDFVAREYSKFDFPMYMKPVFTDDNGYGQTILNFATVKPETLK</sequence>
<dbReference type="Proteomes" id="UP000240934">
    <property type="component" value="Segment"/>
</dbReference>
<gene>
    <name evidence="1" type="ORF">Ah1_00307</name>
</gene>
<accession>A0A2H4YFS7</accession>
<protein>
    <submittedName>
        <fullName evidence="1">Uncharacterized protein</fullName>
    </submittedName>
</protein>
<evidence type="ECO:0000313" key="2">
    <source>
        <dbReference type="Proteomes" id="UP000240934"/>
    </source>
</evidence>
<name>A0A2H4YFS7_9CAUD</name>
<dbReference type="EMBL" id="MG250483">
    <property type="protein sequence ID" value="AUE22825.1"/>
    <property type="molecule type" value="Genomic_DNA"/>
</dbReference>